<reference evidence="5" key="1">
    <citation type="submission" date="2016-11" db="UniProtKB">
        <authorList>
            <consortium name="WormBaseParasite"/>
        </authorList>
    </citation>
    <scope>IDENTIFICATION</scope>
</reference>
<feature type="signal peptide" evidence="2">
    <location>
        <begin position="1"/>
        <end position="18"/>
    </location>
</feature>
<protein>
    <submittedName>
        <fullName evidence="5">Saposin B-type domain-containing protein</fullName>
    </submittedName>
</protein>
<feature type="chain" id="PRO_5009314383" evidence="2">
    <location>
        <begin position="19"/>
        <end position="108"/>
    </location>
</feature>
<evidence type="ECO:0000313" key="5">
    <source>
        <dbReference type="WBParaSite" id="L893_g33871.t1"/>
    </source>
</evidence>
<dbReference type="AlphaFoldDB" id="A0A1I8A8D7"/>
<sequence length="108" mass="12222">MLAKAILIALLASTLTYAYRGPDYRGPHWPNFCLLCAKIIDNAKADVLQGRSVDDFRNSLTAQCDKYANGIYGHLCLSIVSEDAALWYRRIEQELKSIFICLDSRFCN</sequence>
<evidence type="ECO:0000313" key="4">
    <source>
        <dbReference type="Proteomes" id="UP000095287"/>
    </source>
</evidence>
<dbReference type="WBParaSite" id="L893_g33871.t1">
    <property type="protein sequence ID" value="L893_g33871.t1"/>
    <property type="gene ID" value="L893_g33871"/>
</dbReference>
<evidence type="ECO:0000256" key="1">
    <source>
        <dbReference type="ARBA" id="ARBA00023157"/>
    </source>
</evidence>
<evidence type="ECO:0000259" key="3">
    <source>
        <dbReference type="PROSITE" id="PS50015"/>
    </source>
</evidence>
<organism evidence="4 5">
    <name type="scientific">Steinernema glaseri</name>
    <dbReference type="NCBI Taxonomy" id="37863"/>
    <lineage>
        <taxon>Eukaryota</taxon>
        <taxon>Metazoa</taxon>
        <taxon>Ecdysozoa</taxon>
        <taxon>Nematoda</taxon>
        <taxon>Chromadorea</taxon>
        <taxon>Rhabditida</taxon>
        <taxon>Tylenchina</taxon>
        <taxon>Panagrolaimomorpha</taxon>
        <taxon>Strongyloidoidea</taxon>
        <taxon>Steinernematidae</taxon>
        <taxon>Steinernema</taxon>
    </lineage>
</organism>
<accession>A0A1I8A8D7</accession>
<dbReference type="PROSITE" id="PS50015">
    <property type="entry name" value="SAP_B"/>
    <property type="match status" value="1"/>
</dbReference>
<keyword evidence="4" id="KW-1185">Reference proteome</keyword>
<dbReference type="Gene3D" id="1.10.225.10">
    <property type="entry name" value="Saposin-like"/>
    <property type="match status" value="1"/>
</dbReference>
<keyword evidence="1" id="KW-1015">Disulfide bond</keyword>
<proteinExistence type="predicted"/>
<name>A0A1I8A8D7_9BILA</name>
<dbReference type="SUPFAM" id="SSF47862">
    <property type="entry name" value="Saposin"/>
    <property type="match status" value="1"/>
</dbReference>
<dbReference type="Proteomes" id="UP000095287">
    <property type="component" value="Unplaced"/>
</dbReference>
<dbReference type="InterPro" id="IPR008139">
    <property type="entry name" value="SaposinB_dom"/>
</dbReference>
<feature type="domain" description="Saposin B-type" evidence="3">
    <location>
        <begin position="29"/>
        <end position="108"/>
    </location>
</feature>
<evidence type="ECO:0000256" key="2">
    <source>
        <dbReference type="SAM" id="SignalP"/>
    </source>
</evidence>
<dbReference type="InterPro" id="IPR011001">
    <property type="entry name" value="Saposin-like"/>
</dbReference>
<keyword evidence="2" id="KW-0732">Signal</keyword>